<organism evidence="5 6">
    <name type="scientific">Kitasatospora aureofaciens</name>
    <name type="common">Streptomyces aureofaciens</name>
    <dbReference type="NCBI Taxonomy" id="1894"/>
    <lineage>
        <taxon>Bacteria</taxon>
        <taxon>Bacillati</taxon>
        <taxon>Actinomycetota</taxon>
        <taxon>Actinomycetes</taxon>
        <taxon>Kitasatosporales</taxon>
        <taxon>Streptomycetaceae</taxon>
        <taxon>Kitasatospora</taxon>
    </lineage>
</organism>
<dbReference type="SUPFAM" id="SSF51905">
    <property type="entry name" value="FAD/NAD(P)-binding domain"/>
    <property type="match status" value="1"/>
</dbReference>
<accession>A0A8H9HFX0</accession>
<evidence type="ECO:0000256" key="1">
    <source>
        <dbReference type="ARBA" id="ARBA00001974"/>
    </source>
</evidence>
<name>A0A8H9HFX0_KITAU</name>
<feature type="domain" description="FAD-binding" evidence="4">
    <location>
        <begin position="2"/>
        <end position="342"/>
    </location>
</feature>
<dbReference type="InterPro" id="IPR002938">
    <property type="entry name" value="FAD-bd"/>
</dbReference>
<reference evidence="5" key="1">
    <citation type="journal article" date="2014" name="Int. J. Syst. Evol. Microbiol.">
        <title>Complete genome sequence of Corynebacterium casei LMG S-19264T (=DSM 44701T), isolated from a smear-ripened cheese.</title>
        <authorList>
            <consortium name="US DOE Joint Genome Institute (JGI-PGF)"/>
            <person name="Walter F."/>
            <person name="Albersmeier A."/>
            <person name="Kalinowski J."/>
            <person name="Ruckert C."/>
        </authorList>
    </citation>
    <scope>NUCLEOTIDE SEQUENCE</scope>
    <source>
        <strain evidence="5">JCM 4434</strain>
    </source>
</reference>
<dbReference type="InterPro" id="IPR036188">
    <property type="entry name" value="FAD/NAD-bd_sf"/>
</dbReference>
<dbReference type="InterPro" id="IPR050641">
    <property type="entry name" value="RIFMO-like"/>
</dbReference>
<dbReference type="RefSeq" id="WP_043387727.1">
    <property type="nucleotide sequence ID" value="NZ_BMUB01000002.1"/>
</dbReference>
<proteinExistence type="predicted"/>
<dbReference type="GeneID" id="97484085"/>
<dbReference type="Gene3D" id="3.30.70.2450">
    <property type="match status" value="1"/>
</dbReference>
<dbReference type="Pfam" id="PF21274">
    <property type="entry name" value="Rng_hyd_C"/>
    <property type="match status" value="1"/>
</dbReference>
<dbReference type="Pfam" id="PF01494">
    <property type="entry name" value="FAD_binding_3"/>
    <property type="match status" value="1"/>
</dbReference>
<evidence type="ECO:0000313" key="5">
    <source>
        <dbReference type="EMBL" id="GGU60751.1"/>
    </source>
</evidence>
<keyword evidence="3" id="KW-0274">FAD</keyword>
<dbReference type="Proteomes" id="UP000610124">
    <property type="component" value="Unassembled WGS sequence"/>
</dbReference>
<dbReference type="PRINTS" id="PR00420">
    <property type="entry name" value="RNGMNOXGNASE"/>
</dbReference>
<evidence type="ECO:0000313" key="6">
    <source>
        <dbReference type="Proteomes" id="UP000610124"/>
    </source>
</evidence>
<protein>
    <recommendedName>
        <fullName evidence="4">FAD-binding domain-containing protein</fullName>
    </recommendedName>
</protein>
<dbReference type="EMBL" id="BMUB01000002">
    <property type="protein sequence ID" value="GGU60751.1"/>
    <property type="molecule type" value="Genomic_DNA"/>
</dbReference>
<dbReference type="PANTHER" id="PTHR43004">
    <property type="entry name" value="TRK SYSTEM POTASSIUM UPTAKE PROTEIN"/>
    <property type="match status" value="1"/>
</dbReference>
<evidence type="ECO:0000256" key="2">
    <source>
        <dbReference type="ARBA" id="ARBA00022630"/>
    </source>
</evidence>
<evidence type="ECO:0000256" key="3">
    <source>
        <dbReference type="ARBA" id="ARBA00022827"/>
    </source>
</evidence>
<comment type="caution">
    <text evidence="5">The sequence shown here is derived from an EMBL/GenBank/DDBJ whole genome shotgun (WGS) entry which is preliminary data.</text>
</comment>
<reference evidence="5" key="2">
    <citation type="submission" date="2020-09" db="EMBL/GenBank/DDBJ databases">
        <authorList>
            <person name="Sun Q."/>
            <person name="Ohkuma M."/>
        </authorList>
    </citation>
    <scope>NUCLEOTIDE SEQUENCE</scope>
    <source>
        <strain evidence="5">JCM 4434</strain>
    </source>
</reference>
<evidence type="ECO:0000259" key="4">
    <source>
        <dbReference type="Pfam" id="PF01494"/>
    </source>
</evidence>
<keyword evidence="2" id="KW-0285">Flavoprotein</keyword>
<dbReference type="Gene3D" id="3.40.30.120">
    <property type="match status" value="1"/>
</dbReference>
<dbReference type="AlphaFoldDB" id="A0A8H9HFX0"/>
<dbReference type="GO" id="GO:0016709">
    <property type="term" value="F:oxidoreductase activity, acting on paired donors, with incorporation or reduction of molecular oxygen, NAD(P)H as one donor, and incorporation of one atom of oxygen"/>
    <property type="evidence" value="ECO:0007669"/>
    <property type="project" value="UniProtKB-ARBA"/>
</dbReference>
<gene>
    <name evidence="5" type="ORF">GCM10010502_09140</name>
</gene>
<dbReference type="PANTHER" id="PTHR43004:SF19">
    <property type="entry name" value="BINDING MONOOXYGENASE, PUTATIVE (JCVI)-RELATED"/>
    <property type="match status" value="1"/>
</dbReference>
<comment type="cofactor">
    <cofactor evidence="1">
        <name>FAD</name>
        <dbReference type="ChEBI" id="CHEBI:57692"/>
    </cofactor>
</comment>
<sequence>MDCDVVVAGAGPTGLMLACELALGGARAVVVERRREPEKHSKAMGMQGRTVELLELRGLLDRFKEGAGVLQGGNFASLGVPMRFEEFDTRHPYVLLVPQLRTEELLAERARELGVRIVRGSGVTGFAQDADGVTVETDTGLLRARYLVGCDGGGSTVRKAAGIGFTGQDPHMYALIGDMRFSGDLPRGEGLGPMRPVGLVNPAKRSWFGAFQHQPGVYRATVAWFDRPFADRRAPVTEEEMRAALVEHTGSDHGMHDVTWLSRLTDVSRLADSYRLGRVLLAGDAAHIHLPAGGQGLNLGFQDAVNLGWKLAAVVRGHGTEELLDSYGRERRPIADGVVRNTRTQAVLIDPDPRYEALRQTFRDLMALPDTNRHIAGMLSGFDVAYGGGDHPLVGRRMPDAELITADGPRRISDCFAGARGLLLLPEQGPTASPLAAWADRVDTLTVKSGGPDPDTAHLVRPDGYVAWAGEPARTEELHHAATTWFGAAA</sequence>
<dbReference type="Gene3D" id="3.50.50.60">
    <property type="entry name" value="FAD/NAD(P)-binding domain"/>
    <property type="match status" value="2"/>
</dbReference>
<dbReference type="GO" id="GO:0071949">
    <property type="term" value="F:FAD binding"/>
    <property type="evidence" value="ECO:0007669"/>
    <property type="project" value="InterPro"/>
</dbReference>